<keyword evidence="6 10" id="KW-0812">Transmembrane</keyword>
<evidence type="ECO:0000256" key="2">
    <source>
        <dbReference type="ARBA" id="ARBA00004651"/>
    </source>
</evidence>
<dbReference type="InterPro" id="IPR050351">
    <property type="entry name" value="BphY/WalK/GraS-like"/>
</dbReference>
<evidence type="ECO:0000256" key="9">
    <source>
        <dbReference type="ARBA" id="ARBA00023136"/>
    </source>
</evidence>
<evidence type="ECO:0000256" key="5">
    <source>
        <dbReference type="ARBA" id="ARBA00022679"/>
    </source>
</evidence>
<dbReference type="EC" id="2.7.13.3" evidence="3"/>
<keyword evidence="5" id="KW-0808">Transferase</keyword>
<comment type="subcellular location">
    <subcellularLocation>
        <location evidence="2">Cell membrane</location>
        <topology evidence="2">Multi-pass membrane protein</topology>
    </subcellularLocation>
</comment>
<dbReference type="Pfam" id="PF02518">
    <property type="entry name" value="HATPase_c"/>
    <property type="match status" value="1"/>
</dbReference>
<name>A0ABT9MIM4_9DEIO</name>
<dbReference type="InterPro" id="IPR036890">
    <property type="entry name" value="HATPase_C_sf"/>
</dbReference>
<dbReference type="PANTHER" id="PTHR45453:SF2">
    <property type="entry name" value="HISTIDINE KINASE"/>
    <property type="match status" value="1"/>
</dbReference>
<reference evidence="12 13" key="1">
    <citation type="submission" date="2023-07" db="EMBL/GenBank/DDBJ databases">
        <title>Genomic Encyclopedia of Type Strains, Phase IV (KMG-IV): sequencing the most valuable type-strain genomes for metagenomic binning, comparative biology and taxonomic classification.</title>
        <authorList>
            <person name="Goeker M."/>
        </authorList>
    </citation>
    <scope>NUCLEOTIDE SEQUENCE [LARGE SCALE GENOMIC DNA]</scope>
    <source>
        <strain evidence="12 13">NIO-1023</strain>
    </source>
</reference>
<comment type="catalytic activity">
    <reaction evidence="1">
        <text>ATP + protein L-histidine = ADP + protein N-phospho-L-histidine.</text>
        <dbReference type="EC" id="2.7.13.3"/>
    </reaction>
</comment>
<evidence type="ECO:0000313" key="13">
    <source>
        <dbReference type="Proteomes" id="UP001232163"/>
    </source>
</evidence>
<protein>
    <recommendedName>
        <fullName evidence="3">histidine kinase</fullName>
        <ecNumber evidence="3">2.7.13.3</ecNumber>
    </recommendedName>
</protein>
<dbReference type="SMART" id="SM00387">
    <property type="entry name" value="HATPase_c"/>
    <property type="match status" value="1"/>
</dbReference>
<evidence type="ECO:0000256" key="10">
    <source>
        <dbReference type="SAM" id="Phobius"/>
    </source>
</evidence>
<keyword evidence="13" id="KW-1185">Reference proteome</keyword>
<evidence type="ECO:0000256" key="7">
    <source>
        <dbReference type="ARBA" id="ARBA00022777"/>
    </source>
</evidence>
<keyword evidence="9 10" id="KW-0472">Membrane</keyword>
<keyword evidence="7 12" id="KW-0418">Kinase</keyword>
<dbReference type="PRINTS" id="PR00344">
    <property type="entry name" value="BCTRLSENSOR"/>
</dbReference>
<organism evidence="12 13">
    <name type="scientific">Deinococcus enclensis</name>
    <dbReference type="NCBI Taxonomy" id="1049582"/>
    <lineage>
        <taxon>Bacteria</taxon>
        <taxon>Thermotogati</taxon>
        <taxon>Deinococcota</taxon>
        <taxon>Deinococci</taxon>
        <taxon>Deinococcales</taxon>
        <taxon>Deinococcaceae</taxon>
        <taxon>Deinococcus</taxon>
    </lineage>
</organism>
<gene>
    <name evidence="12" type="ORF">QO006_003513</name>
</gene>
<evidence type="ECO:0000313" key="12">
    <source>
        <dbReference type="EMBL" id="MDP9766049.1"/>
    </source>
</evidence>
<keyword evidence="8 10" id="KW-1133">Transmembrane helix</keyword>
<dbReference type="Gene3D" id="3.30.565.10">
    <property type="entry name" value="Histidine kinase-like ATPase, C-terminal domain"/>
    <property type="match status" value="1"/>
</dbReference>
<feature type="transmembrane region" description="Helical" evidence="10">
    <location>
        <begin position="12"/>
        <end position="32"/>
    </location>
</feature>
<evidence type="ECO:0000256" key="6">
    <source>
        <dbReference type="ARBA" id="ARBA00022692"/>
    </source>
</evidence>
<dbReference type="InterPro" id="IPR003594">
    <property type="entry name" value="HATPase_dom"/>
</dbReference>
<dbReference type="EMBL" id="JAURUR010000019">
    <property type="protein sequence ID" value="MDP9766049.1"/>
    <property type="molecule type" value="Genomic_DNA"/>
</dbReference>
<evidence type="ECO:0000256" key="1">
    <source>
        <dbReference type="ARBA" id="ARBA00000085"/>
    </source>
</evidence>
<evidence type="ECO:0000256" key="3">
    <source>
        <dbReference type="ARBA" id="ARBA00012438"/>
    </source>
</evidence>
<dbReference type="InterPro" id="IPR004358">
    <property type="entry name" value="Sig_transdc_His_kin-like_C"/>
</dbReference>
<dbReference type="RefSeq" id="WP_307468836.1">
    <property type="nucleotide sequence ID" value="NZ_JAURUR010000019.1"/>
</dbReference>
<feature type="domain" description="Histidine kinase" evidence="11">
    <location>
        <begin position="122"/>
        <end position="327"/>
    </location>
</feature>
<proteinExistence type="predicted"/>
<dbReference type="Proteomes" id="UP001232163">
    <property type="component" value="Unassembled WGS sequence"/>
</dbReference>
<evidence type="ECO:0000256" key="4">
    <source>
        <dbReference type="ARBA" id="ARBA00022475"/>
    </source>
</evidence>
<dbReference type="PANTHER" id="PTHR45453">
    <property type="entry name" value="PHOSPHATE REGULON SENSOR PROTEIN PHOR"/>
    <property type="match status" value="1"/>
</dbReference>
<evidence type="ECO:0000256" key="8">
    <source>
        <dbReference type="ARBA" id="ARBA00022989"/>
    </source>
</evidence>
<dbReference type="GO" id="GO:0016301">
    <property type="term" value="F:kinase activity"/>
    <property type="evidence" value="ECO:0007669"/>
    <property type="project" value="UniProtKB-KW"/>
</dbReference>
<accession>A0ABT9MIM4</accession>
<evidence type="ECO:0000259" key="11">
    <source>
        <dbReference type="PROSITE" id="PS50109"/>
    </source>
</evidence>
<comment type="caution">
    <text evidence="12">The sequence shown here is derived from an EMBL/GenBank/DDBJ whole genome shotgun (WGS) entry which is preliminary data.</text>
</comment>
<sequence>MPELRTFLRAQWPQWLFWGLVSGLFLGVGGLAGLPAGFMPYAALLSLAMLVVFQGVLFLHWRRQAAWLAALSMDDPAHLAAYRAQYPLDLAGVTLARFAATYRDAAGAQVAREAEREAYFSLWLHQIKTPLSVMALLLDPAPEEELALTDLRRERLRIEQYVHLALAFLKLERPGADLDIRLVSVDDVIRRALRRQRTLFIGSRTTLKYTPTGLSVISDAAWLDIVIEQMLSNALKYAAGGTIWIHVHPDQPTTLVIADNGPGIRAEDLPRLFERGYAGLAGQGRGGSSGLGLPLSRQICERLGHHLRLESVPGQGTQALLDLGERGAQVQAPCLTRS</sequence>
<feature type="transmembrane region" description="Helical" evidence="10">
    <location>
        <begin position="38"/>
        <end position="59"/>
    </location>
</feature>
<dbReference type="SUPFAM" id="SSF55874">
    <property type="entry name" value="ATPase domain of HSP90 chaperone/DNA topoisomerase II/histidine kinase"/>
    <property type="match status" value="1"/>
</dbReference>
<dbReference type="PROSITE" id="PS50109">
    <property type="entry name" value="HIS_KIN"/>
    <property type="match status" value="1"/>
</dbReference>
<keyword evidence="4" id="KW-1003">Cell membrane</keyword>
<dbReference type="InterPro" id="IPR005467">
    <property type="entry name" value="His_kinase_dom"/>
</dbReference>